<evidence type="ECO:0000256" key="1">
    <source>
        <dbReference type="SAM" id="MobiDB-lite"/>
    </source>
</evidence>
<gene>
    <name evidence="2" type="ORF">FI836_04005</name>
</gene>
<name>A0ABX5VXZ3_9CHLA</name>
<feature type="compositionally biased region" description="Basic and acidic residues" evidence="1">
    <location>
        <begin position="172"/>
        <end position="187"/>
    </location>
</feature>
<accession>A0ABX5VXZ3</accession>
<organism evidence="2 3">
    <name type="scientific">Chlamydophila parapsittaci</name>
    <dbReference type="NCBI Taxonomy" id="344886"/>
    <lineage>
        <taxon>Bacteria</taxon>
        <taxon>Pseudomonadati</taxon>
        <taxon>Chlamydiota</taxon>
        <taxon>Chlamydiia</taxon>
        <taxon>Chlamydiales</taxon>
        <taxon>Chlamydiaceae</taxon>
        <taxon>Chlamydia/Chlamydophila group</taxon>
        <taxon>Chlamydia</taxon>
    </lineage>
</organism>
<evidence type="ECO:0000313" key="2">
    <source>
        <dbReference type="EMBL" id="QDE37448.1"/>
    </source>
</evidence>
<feature type="region of interest" description="Disordered" evidence="1">
    <location>
        <begin position="155"/>
        <end position="254"/>
    </location>
</feature>
<dbReference type="EMBL" id="CP041038">
    <property type="protein sequence ID" value="QDE37448.1"/>
    <property type="molecule type" value="Genomic_DNA"/>
</dbReference>
<reference evidence="2 3" key="1">
    <citation type="journal article" date="2020" name="Data Brief">
        <title>Data of de novo genome assembly of the Chlamydia psittaci strain isolated from the livestock in Volga Region, Russian Federation.</title>
        <authorList>
            <person name="Feodorova V.A."/>
            <person name="Zaitsev S.S."/>
            <person name="Khizhnyakova M.A."/>
            <person name="Saltykov Y.V."/>
            <person name="Evstifeev V.V."/>
            <person name="Khusainov F.M."/>
            <person name="Yakovlev S.I."/>
            <person name="Larionova O.S."/>
            <person name="Motin V.L."/>
        </authorList>
    </citation>
    <scope>NUCLEOTIDE SEQUENCE [LARGE SCALE GENOMIC DNA]</scope>
    <source>
        <strain evidence="2 3">Rostinovo-70</strain>
    </source>
</reference>
<feature type="compositionally biased region" description="Basic residues" evidence="1">
    <location>
        <begin position="35"/>
        <end position="45"/>
    </location>
</feature>
<keyword evidence="3" id="KW-1185">Reference proteome</keyword>
<dbReference type="RefSeq" id="WP_139414799.1">
    <property type="nucleotide sequence ID" value="NZ_CP041038.1"/>
</dbReference>
<feature type="compositionally biased region" description="Basic and acidic residues" evidence="1">
    <location>
        <begin position="245"/>
        <end position="254"/>
    </location>
</feature>
<dbReference type="Proteomes" id="UP000320536">
    <property type="component" value="Chromosome"/>
</dbReference>
<sequence length="254" mass="26413">MNPINPYGSSVPGPSQGPAEGGAKSDPLRGVGGKFTRRGAIRGRKGERGCQGYLESKVSKRGSEKAQKAASRVGQIGERIKASGAKASRAISQVASKAGKILAQTASQVKSKIQNKIGGQKGAVKGKKESQGTPQKSQMKVLAKEAVARVGKIAAGGKRGLGAGKSDVTESPLKRAKTEVPSAEDRGTFSPDLGAIAGRDRVKLPRASSPEGERKSQRIADQKTKGILKQPGTPKTGKKGGVRWADQEGKNLEQ</sequence>
<feature type="region of interest" description="Disordered" evidence="1">
    <location>
        <begin position="1"/>
        <end position="48"/>
    </location>
</feature>
<proteinExistence type="predicted"/>
<protein>
    <submittedName>
        <fullName evidence="2">Uncharacterized protein</fullName>
    </submittedName>
</protein>
<feature type="region of interest" description="Disordered" evidence="1">
    <location>
        <begin position="114"/>
        <end position="139"/>
    </location>
</feature>
<evidence type="ECO:0000313" key="3">
    <source>
        <dbReference type="Proteomes" id="UP000320536"/>
    </source>
</evidence>
<feature type="compositionally biased region" description="Basic and acidic residues" evidence="1">
    <location>
        <begin position="211"/>
        <end position="224"/>
    </location>
</feature>